<feature type="coiled-coil region" evidence="4">
    <location>
        <begin position="131"/>
        <end position="158"/>
    </location>
</feature>
<feature type="domain" description="GGDEF" evidence="5">
    <location>
        <begin position="186"/>
        <end position="316"/>
    </location>
</feature>
<dbReference type="InterPro" id="IPR000160">
    <property type="entry name" value="GGDEF_dom"/>
</dbReference>
<dbReference type="SMART" id="SM00267">
    <property type="entry name" value="GGDEF"/>
    <property type="match status" value="1"/>
</dbReference>
<name>W9VMC3_9GAMM</name>
<evidence type="ECO:0000256" key="2">
    <source>
        <dbReference type="ARBA" id="ARBA00012528"/>
    </source>
</evidence>
<dbReference type="FunFam" id="3.30.70.270:FF:000001">
    <property type="entry name" value="Diguanylate cyclase domain protein"/>
    <property type="match status" value="1"/>
</dbReference>
<evidence type="ECO:0000256" key="1">
    <source>
        <dbReference type="ARBA" id="ARBA00001946"/>
    </source>
</evidence>
<sequence>MSDAQDKEQDLLWALNRYVMGSGRLLVVELDPTGRIRDCNVAFRSRFAGFNQLSGEPMTKLFAGSMGDSLDLEPGIPRRTGISHVLIDRRSDETFLFQTYRVGDGSLLIGEPADSEESDVVERMGHLAIEMSRLVRDLRKTNQDLRAVNARAEKLARTDPLTGIANRRYFMERLRLSIEHSQSRGHALSLLMIDLDHFKDINDRFGHVGGDSALIAVASLLVSQLRAVDLSGRFGGEEFILFMQDAALPEATKVAERLRERIGTLRPCTEEVRISASIGVTELAPDDDPESLIKRADTLLYRAKTGGRDRVVSSSKEAMETGLRNTD</sequence>
<protein>
    <recommendedName>
        <fullName evidence="2">diguanylate cyclase</fullName>
        <ecNumber evidence="2">2.7.7.65</ecNumber>
    </recommendedName>
</protein>
<dbReference type="Gene3D" id="3.30.70.270">
    <property type="match status" value="1"/>
</dbReference>
<dbReference type="GO" id="GO:0005886">
    <property type="term" value="C:plasma membrane"/>
    <property type="evidence" value="ECO:0007669"/>
    <property type="project" value="TreeGrafter"/>
</dbReference>
<accession>W9VMC3</accession>
<dbReference type="PANTHER" id="PTHR45138:SF9">
    <property type="entry name" value="DIGUANYLATE CYCLASE DGCM-RELATED"/>
    <property type="match status" value="1"/>
</dbReference>
<dbReference type="GO" id="GO:0043709">
    <property type="term" value="P:cell adhesion involved in single-species biofilm formation"/>
    <property type="evidence" value="ECO:0007669"/>
    <property type="project" value="TreeGrafter"/>
</dbReference>
<dbReference type="EC" id="2.7.7.65" evidence="2"/>
<dbReference type="InterPro" id="IPR050469">
    <property type="entry name" value="Diguanylate_Cyclase"/>
</dbReference>
<evidence type="ECO:0000256" key="4">
    <source>
        <dbReference type="SAM" id="Coils"/>
    </source>
</evidence>
<dbReference type="Pfam" id="PF00990">
    <property type="entry name" value="GGDEF"/>
    <property type="match status" value="1"/>
</dbReference>
<keyword evidence="4" id="KW-0175">Coiled coil</keyword>
<dbReference type="STRING" id="1249627.D779_0084"/>
<dbReference type="EMBL" id="AONC01000001">
    <property type="protein sequence ID" value="EXJ17257.1"/>
    <property type="molecule type" value="Genomic_DNA"/>
</dbReference>
<dbReference type="eggNOG" id="COG3706">
    <property type="taxonomic scope" value="Bacteria"/>
</dbReference>
<dbReference type="PANTHER" id="PTHR45138">
    <property type="entry name" value="REGULATORY COMPONENTS OF SENSORY TRANSDUCTION SYSTEM"/>
    <property type="match status" value="1"/>
</dbReference>
<dbReference type="NCBIfam" id="TIGR00254">
    <property type="entry name" value="GGDEF"/>
    <property type="match status" value="1"/>
</dbReference>
<gene>
    <name evidence="6" type="ORF">D779_0084</name>
</gene>
<dbReference type="GO" id="GO:1902201">
    <property type="term" value="P:negative regulation of bacterial-type flagellum-dependent cell motility"/>
    <property type="evidence" value="ECO:0007669"/>
    <property type="project" value="TreeGrafter"/>
</dbReference>
<dbReference type="GO" id="GO:0052621">
    <property type="term" value="F:diguanylate cyclase activity"/>
    <property type="evidence" value="ECO:0007669"/>
    <property type="project" value="UniProtKB-EC"/>
</dbReference>
<keyword evidence="7" id="KW-1185">Reference proteome</keyword>
<dbReference type="Proteomes" id="UP000019460">
    <property type="component" value="Unassembled WGS sequence"/>
</dbReference>
<dbReference type="PROSITE" id="PS50887">
    <property type="entry name" value="GGDEF"/>
    <property type="match status" value="1"/>
</dbReference>
<evidence type="ECO:0000259" key="5">
    <source>
        <dbReference type="PROSITE" id="PS50887"/>
    </source>
</evidence>
<dbReference type="OrthoDB" id="73375at2"/>
<dbReference type="AlphaFoldDB" id="W9VMC3"/>
<dbReference type="InterPro" id="IPR043128">
    <property type="entry name" value="Rev_trsase/Diguanyl_cyclase"/>
</dbReference>
<proteinExistence type="predicted"/>
<comment type="caution">
    <text evidence="6">The sequence shown here is derived from an EMBL/GenBank/DDBJ whole genome shotgun (WGS) entry which is preliminary data.</text>
</comment>
<dbReference type="SUPFAM" id="SSF55073">
    <property type="entry name" value="Nucleotide cyclase"/>
    <property type="match status" value="1"/>
</dbReference>
<evidence type="ECO:0000256" key="3">
    <source>
        <dbReference type="ARBA" id="ARBA00034247"/>
    </source>
</evidence>
<comment type="cofactor">
    <cofactor evidence="1">
        <name>Mg(2+)</name>
        <dbReference type="ChEBI" id="CHEBI:18420"/>
    </cofactor>
</comment>
<dbReference type="RefSeq" id="WP_052347615.1">
    <property type="nucleotide sequence ID" value="NZ_AONC01000001.1"/>
</dbReference>
<evidence type="ECO:0000313" key="7">
    <source>
        <dbReference type="Proteomes" id="UP000019460"/>
    </source>
</evidence>
<reference evidence="6 7" key="1">
    <citation type="submission" date="2012-11" db="EMBL/GenBank/DDBJ databases">
        <title>Genome assembly of Thiorhodococcus sp. AK35.</title>
        <authorList>
            <person name="Nupur N."/>
            <person name="Khatri I."/>
            <person name="Subramanian S."/>
            <person name="Pinnaka A."/>
        </authorList>
    </citation>
    <scope>NUCLEOTIDE SEQUENCE [LARGE SCALE GENOMIC DNA]</scope>
    <source>
        <strain evidence="6 7">AK35</strain>
    </source>
</reference>
<comment type="catalytic activity">
    <reaction evidence="3">
        <text>2 GTP = 3',3'-c-di-GMP + 2 diphosphate</text>
        <dbReference type="Rhea" id="RHEA:24898"/>
        <dbReference type="ChEBI" id="CHEBI:33019"/>
        <dbReference type="ChEBI" id="CHEBI:37565"/>
        <dbReference type="ChEBI" id="CHEBI:58805"/>
        <dbReference type="EC" id="2.7.7.65"/>
    </reaction>
</comment>
<evidence type="ECO:0000313" key="6">
    <source>
        <dbReference type="EMBL" id="EXJ17257.1"/>
    </source>
</evidence>
<dbReference type="CDD" id="cd01949">
    <property type="entry name" value="GGDEF"/>
    <property type="match status" value="1"/>
</dbReference>
<organism evidence="6 7">
    <name type="scientific">Imhoffiella purpurea</name>
    <dbReference type="NCBI Taxonomy" id="1249627"/>
    <lineage>
        <taxon>Bacteria</taxon>
        <taxon>Pseudomonadati</taxon>
        <taxon>Pseudomonadota</taxon>
        <taxon>Gammaproteobacteria</taxon>
        <taxon>Chromatiales</taxon>
        <taxon>Chromatiaceae</taxon>
        <taxon>Imhoffiella</taxon>
    </lineage>
</organism>
<dbReference type="InterPro" id="IPR029787">
    <property type="entry name" value="Nucleotide_cyclase"/>
</dbReference>